<gene>
    <name evidence="5" type="primary">yeaZ</name>
    <name evidence="5" type="ORF">REIFOR_01214</name>
</gene>
<dbReference type="Proteomes" id="UP000229757">
    <property type="component" value="Chromosome"/>
</dbReference>
<dbReference type="InterPro" id="IPR022496">
    <property type="entry name" value="T6A_TsaB"/>
</dbReference>
<evidence type="ECO:0000256" key="2">
    <source>
        <dbReference type="ARBA" id="ARBA00019012"/>
    </source>
</evidence>
<dbReference type="CDD" id="cd24032">
    <property type="entry name" value="ASKHA_NBD_TsaB"/>
    <property type="match status" value="1"/>
</dbReference>
<dbReference type="AlphaFoldDB" id="A0A2K8KNH2"/>
<dbReference type="Pfam" id="PF00814">
    <property type="entry name" value="TsaD"/>
    <property type="match status" value="1"/>
</dbReference>
<name>A0A2K8KNH2_9GAMM</name>
<organism evidence="5 6">
    <name type="scientific">Reinekea forsetii</name>
    <dbReference type="NCBI Taxonomy" id="1336806"/>
    <lineage>
        <taxon>Bacteria</taxon>
        <taxon>Pseudomonadati</taxon>
        <taxon>Pseudomonadota</taxon>
        <taxon>Gammaproteobacteria</taxon>
        <taxon>Oceanospirillales</taxon>
        <taxon>Saccharospirillaceae</taxon>
        <taxon>Reinekea</taxon>
    </lineage>
</organism>
<evidence type="ECO:0000313" key="5">
    <source>
        <dbReference type="EMBL" id="ATX76360.1"/>
    </source>
</evidence>
<comment type="similarity">
    <text evidence="1">Belongs to the KAE1 / TsaD family. TsaB subfamily.</text>
</comment>
<protein>
    <recommendedName>
        <fullName evidence="2">tRNA threonylcarbamoyladenosine biosynthesis protein TsaB</fullName>
    </recommendedName>
    <alternativeName>
        <fullName evidence="3">t(6)A37 threonylcarbamoyladenosine biosynthesis protein TsaB</fullName>
    </alternativeName>
</protein>
<dbReference type="InterPro" id="IPR043129">
    <property type="entry name" value="ATPase_NBD"/>
</dbReference>
<dbReference type="PANTHER" id="PTHR11735">
    <property type="entry name" value="TRNA N6-ADENOSINE THREONYLCARBAMOYLTRANSFERASE"/>
    <property type="match status" value="1"/>
</dbReference>
<evidence type="ECO:0000256" key="3">
    <source>
        <dbReference type="ARBA" id="ARBA00032446"/>
    </source>
</evidence>
<dbReference type="PANTHER" id="PTHR11735:SF11">
    <property type="entry name" value="TRNA THREONYLCARBAMOYLADENOSINE BIOSYNTHESIS PROTEIN TSAB"/>
    <property type="match status" value="1"/>
</dbReference>
<sequence length="258" mass="28038">MSAKLSFYAARYGKLGFLFFWVKSPTMNILSIDTTADICSIALVLESKHFVFHELRPREHAKILLPEIEKLLQLAGIRADALDLIVFGRGPGSFTGVRIATGVAQGLGLAAQCPLAPISTLQSLAWSAAQLGHRDIWVALDARMSEVYFAAYRVNAQGIPELTMAERVTPLADIDVLPEAGTVFIGSGWSTDYETPARLSECLQQGVLEQKLPHALASAQLAQVLVAETLLVPVAAELAQPVYLRNQVTWTQKPKIGT</sequence>
<feature type="domain" description="Gcp-like" evidence="4">
    <location>
        <begin position="57"/>
        <end position="178"/>
    </location>
</feature>
<keyword evidence="6" id="KW-1185">Reference proteome</keyword>
<accession>A0A2K8KNH2</accession>
<evidence type="ECO:0000313" key="6">
    <source>
        <dbReference type="Proteomes" id="UP000229757"/>
    </source>
</evidence>
<dbReference type="GO" id="GO:0002949">
    <property type="term" value="P:tRNA threonylcarbamoyladenosine modification"/>
    <property type="evidence" value="ECO:0007669"/>
    <property type="project" value="InterPro"/>
</dbReference>
<evidence type="ECO:0000256" key="1">
    <source>
        <dbReference type="ARBA" id="ARBA00010493"/>
    </source>
</evidence>
<dbReference type="Gene3D" id="3.30.420.40">
    <property type="match status" value="2"/>
</dbReference>
<dbReference type="InterPro" id="IPR000905">
    <property type="entry name" value="Gcp-like_dom"/>
</dbReference>
<reference evidence="5 6" key="1">
    <citation type="journal article" date="2017" name="Environ. Microbiol.">
        <title>Genomic and physiological analyses of 'Reinekea forsetii' reveal a versatile opportunistic lifestyle during spring algae blooms.</title>
        <authorList>
            <person name="Avci B."/>
            <person name="Hahnke R.L."/>
            <person name="Chafee M."/>
            <person name="Fischer T."/>
            <person name="Gruber-Vodicka H."/>
            <person name="Tegetmeyer H.E."/>
            <person name="Harder J."/>
            <person name="Fuchs B.M."/>
            <person name="Amann R.I."/>
            <person name="Teeling H."/>
        </authorList>
    </citation>
    <scope>NUCLEOTIDE SEQUENCE [LARGE SCALE GENOMIC DNA]</scope>
    <source>
        <strain evidence="5 6">Hel1_31_D35</strain>
    </source>
</reference>
<dbReference type="EMBL" id="CP011797">
    <property type="protein sequence ID" value="ATX76360.1"/>
    <property type="molecule type" value="Genomic_DNA"/>
</dbReference>
<dbReference type="SUPFAM" id="SSF53067">
    <property type="entry name" value="Actin-like ATPase domain"/>
    <property type="match status" value="2"/>
</dbReference>
<evidence type="ECO:0000259" key="4">
    <source>
        <dbReference type="Pfam" id="PF00814"/>
    </source>
</evidence>
<proteinExistence type="inferred from homology"/>
<dbReference type="KEGG" id="rfo:REIFOR_01214"/>
<dbReference type="GO" id="GO:0005829">
    <property type="term" value="C:cytosol"/>
    <property type="evidence" value="ECO:0007669"/>
    <property type="project" value="TreeGrafter"/>
</dbReference>
<dbReference type="NCBIfam" id="TIGR03725">
    <property type="entry name" value="T6A_YeaZ"/>
    <property type="match status" value="1"/>
</dbReference>